<evidence type="ECO:0000313" key="4">
    <source>
        <dbReference type="Proteomes" id="UP001319882"/>
    </source>
</evidence>
<dbReference type="InterPro" id="IPR036188">
    <property type="entry name" value="FAD/NAD-bd_sf"/>
</dbReference>
<dbReference type="Proteomes" id="UP001319882">
    <property type="component" value="Unassembled WGS sequence"/>
</dbReference>
<keyword evidence="4" id="KW-1185">Reference proteome</keyword>
<feature type="compositionally biased region" description="Basic and acidic residues" evidence="2">
    <location>
        <begin position="488"/>
        <end position="498"/>
    </location>
</feature>
<accession>A0ABS8DN58</accession>
<dbReference type="InterPro" id="IPR050982">
    <property type="entry name" value="Auxin_biosynth/cation_transpt"/>
</dbReference>
<protein>
    <submittedName>
        <fullName evidence="3">NAD(P)/FAD-dependent oxidoreductase</fullName>
    </submittedName>
</protein>
<dbReference type="RefSeq" id="WP_227388345.1">
    <property type="nucleotide sequence ID" value="NZ_JBHSCJ010000003.1"/>
</dbReference>
<feature type="region of interest" description="Disordered" evidence="2">
    <location>
        <begin position="473"/>
        <end position="498"/>
    </location>
</feature>
<dbReference type="Pfam" id="PF13738">
    <property type="entry name" value="Pyr_redox_3"/>
    <property type="match status" value="1"/>
</dbReference>
<reference evidence="3 4" key="1">
    <citation type="journal article" date="2021" name="Sci. Rep.">
        <title>Genome analysis of a halophilic bacterium Halomonas malpeensis YU-PRIM-29(T) reveals its exopolysaccharide and pigment producing capabilities.</title>
        <authorList>
            <person name="Athmika"/>
            <person name="Ghate S.D."/>
            <person name="Arun A.B."/>
            <person name="Rao S.S."/>
            <person name="Kumar S.T.A."/>
            <person name="Kandiyil M.K."/>
            <person name="Saptami K."/>
            <person name="Rekha P.D."/>
        </authorList>
    </citation>
    <scope>NUCLEOTIDE SEQUENCE [LARGE SCALE GENOMIC DNA]</scope>
    <source>
        <strain evidence="4">prim 29</strain>
    </source>
</reference>
<evidence type="ECO:0000256" key="2">
    <source>
        <dbReference type="SAM" id="MobiDB-lite"/>
    </source>
</evidence>
<gene>
    <name evidence="3" type="ORF">GEV37_01205</name>
</gene>
<dbReference type="Gene3D" id="3.50.50.60">
    <property type="entry name" value="FAD/NAD(P)-binding domain"/>
    <property type="match status" value="1"/>
</dbReference>
<organism evidence="3 4">
    <name type="scientific">Vreelandella malpeensis</name>
    <dbReference type="NCBI Taxonomy" id="1172368"/>
    <lineage>
        <taxon>Bacteria</taxon>
        <taxon>Pseudomonadati</taxon>
        <taxon>Pseudomonadota</taxon>
        <taxon>Gammaproteobacteria</taxon>
        <taxon>Oceanospirillales</taxon>
        <taxon>Halomonadaceae</taxon>
        <taxon>Vreelandella</taxon>
    </lineage>
</organism>
<dbReference type="PRINTS" id="PR00411">
    <property type="entry name" value="PNDRDTASEI"/>
</dbReference>
<evidence type="ECO:0000256" key="1">
    <source>
        <dbReference type="ARBA" id="ARBA00023002"/>
    </source>
</evidence>
<dbReference type="PANTHER" id="PTHR43539:SF91">
    <property type="entry name" value="FAD-DEPENDENT URATE HYDROXYLASE"/>
    <property type="match status" value="1"/>
</dbReference>
<evidence type="ECO:0000313" key="3">
    <source>
        <dbReference type="EMBL" id="MCB8887747.1"/>
    </source>
</evidence>
<name>A0ABS8DN58_9GAMM</name>
<sequence length="498" mass="54760">MTQTSISPTLAGAGLAALDERVRFDLACLNLPPASWVPSRTAQGDRHVHDVVIIGGGQCGLVAAFALLCGGIRDLRVFDRNPEGLEGPWMNYARMETLRSPKTLPGPSYGFASLTFRAWFESQFGTAEWEALDKIPRPMWMEYLSWYRQVLALPVENEVNVERVTPAGELLELTLSGPGAIQETVLTRKLVMATGRDGTGGPKIPGFVEGLPRTAWAHTADEIDFKALEGKRVIVVGVGASAIDNAAEALEHGAAEVRFLIRRAQMPTINKMMGIGSFGFTHGYASLPDAWRWRIMHYSFITQTPPPRGSTLRVSRHENAHFHFECGVEATRMEGDEVVVTTRQGEVRGDFLILGTGFEIDPLARTELAGYADQILLWRDRYQPPAELAHDELGKFPYVGRDFAFQEREAGTAPWLANIHCFNYGASVSLGKVSGDIPGISEGASWLAGAIAASFYQQDVECHWQQLNDYDSPELQGDEWTASPLPEATDKTRQGVAQ</sequence>
<keyword evidence="1" id="KW-0560">Oxidoreductase</keyword>
<proteinExistence type="predicted"/>
<dbReference type="PANTHER" id="PTHR43539">
    <property type="entry name" value="FLAVIN-BINDING MONOOXYGENASE-LIKE PROTEIN (AFU_ORTHOLOGUE AFUA_4G09220)"/>
    <property type="match status" value="1"/>
</dbReference>
<dbReference type="SUPFAM" id="SSF51905">
    <property type="entry name" value="FAD/NAD(P)-binding domain"/>
    <property type="match status" value="1"/>
</dbReference>
<comment type="caution">
    <text evidence="3">The sequence shown here is derived from an EMBL/GenBank/DDBJ whole genome shotgun (WGS) entry which is preliminary data.</text>
</comment>
<dbReference type="EMBL" id="WHVL01000001">
    <property type="protein sequence ID" value="MCB8887747.1"/>
    <property type="molecule type" value="Genomic_DNA"/>
</dbReference>